<dbReference type="GO" id="GO:0002949">
    <property type="term" value="P:tRNA threonylcarbamoyladenosine modification"/>
    <property type="evidence" value="ECO:0007669"/>
    <property type="project" value="InterPro"/>
</dbReference>
<dbReference type="SUPFAM" id="SSF53067">
    <property type="entry name" value="Actin-like ATPase domain"/>
    <property type="match status" value="2"/>
</dbReference>
<dbReference type="Gene3D" id="3.30.420.40">
    <property type="match status" value="2"/>
</dbReference>
<evidence type="ECO:0000313" key="5">
    <source>
        <dbReference type="EMBL" id="STX29412.1"/>
    </source>
</evidence>
<proteinExistence type="inferred from homology"/>
<evidence type="ECO:0000256" key="1">
    <source>
        <dbReference type="ARBA" id="ARBA00010493"/>
    </source>
</evidence>
<comment type="similarity">
    <text evidence="1">Belongs to the KAE1 / TsaD family. TsaB subfamily.</text>
</comment>
<dbReference type="InterPro" id="IPR043129">
    <property type="entry name" value="ATPase_NBD"/>
</dbReference>
<dbReference type="GO" id="GO:0008233">
    <property type="term" value="F:peptidase activity"/>
    <property type="evidence" value="ECO:0007669"/>
    <property type="project" value="UniProtKB-KW"/>
</dbReference>
<keyword evidence="5" id="KW-0378">Hydrolase</keyword>
<dbReference type="AlphaFoldDB" id="A0A378I3H2"/>
<dbReference type="GO" id="GO:0005829">
    <property type="term" value="C:cytosol"/>
    <property type="evidence" value="ECO:0007669"/>
    <property type="project" value="TreeGrafter"/>
</dbReference>
<keyword evidence="6" id="KW-1185">Reference proteome</keyword>
<keyword evidence="5" id="KW-0645">Protease</keyword>
<accession>A0A378I3H2</accession>
<dbReference type="Proteomes" id="UP000254968">
    <property type="component" value="Unassembled WGS sequence"/>
</dbReference>
<evidence type="ECO:0000259" key="4">
    <source>
        <dbReference type="Pfam" id="PF00814"/>
    </source>
</evidence>
<dbReference type="Pfam" id="PF00814">
    <property type="entry name" value="TsaD"/>
    <property type="match status" value="1"/>
</dbReference>
<dbReference type="PANTHER" id="PTHR11735:SF11">
    <property type="entry name" value="TRNA THREONYLCARBAMOYLADENOSINE BIOSYNTHESIS PROTEIN TSAB"/>
    <property type="match status" value="1"/>
</dbReference>
<dbReference type="CDD" id="cd24032">
    <property type="entry name" value="ASKHA_NBD_TsaB"/>
    <property type="match status" value="1"/>
</dbReference>
<dbReference type="OrthoDB" id="9809995at2"/>
<organism evidence="5 6">
    <name type="scientific">Legionella beliardensis</name>
    <dbReference type="NCBI Taxonomy" id="91822"/>
    <lineage>
        <taxon>Bacteria</taxon>
        <taxon>Pseudomonadati</taxon>
        <taxon>Pseudomonadota</taxon>
        <taxon>Gammaproteobacteria</taxon>
        <taxon>Legionellales</taxon>
        <taxon>Legionellaceae</taxon>
        <taxon>Legionella</taxon>
    </lineage>
</organism>
<reference evidence="5 6" key="1">
    <citation type="submission" date="2018-06" db="EMBL/GenBank/DDBJ databases">
        <authorList>
            <consortium name="Pathogen Informatics"/>
            <person name="Doyle S."/>
        </authorList>
    </citation>
    <scope>NUCLEOTIDE SEQUENCE [LARGE SCALE GENOMIC DNA]</scope>
    <source>
        <strain evidence="5 6">NCTC13315</strain>
    </source>
</reference>
<evidence type="ECO:0000256" key="3">
    <source>
        <dbReference type="ARBA" id="ARBA00032446"/>
    </source>
</evidence>
<dbReference type="InterPro" id="IPR000905">
    <property type="entry name" value="Gcp-like_dom"/>
</dbReference>
<name>A0A378I3H2_9GAMM</name>
<feature type="domain" description="Gcp-like" evidence="4">
    <location>
        <begin position="32"/>
        <end position="163"/>
    </location>
</feature>
<dbReference type="GO" id="GO:0006508">
    <property type="term" value="P:proteolysis"/>
    <property type="evidence" value="ECO:0007669"/>
    <property type="project" value="UniProtKB-KW"/>
</dbReference>
<evidence type="ECO:0000256" key="2">
    <source>
        <dbReference type="ARBA" id="ARBA00019012"/>
    </source>
</evidence>
<gene>
    <name evidence="5" type="ORF">NCTC13315_01955</name>
</gene>
<protein>
    <recommendedName>
        <fullName evidence="2">tRNA threonylcarbamoyladenosine biosynthesis protein TsaB</fullName>
    </recommendedName>
    <alternativeName>
        <fullName evidence="3">t(6)A37 threonylcarbamoyladenosine biosynthesis protein TsaB</fullName>
    </alternativeName>
</protein>
<evidence type="ECO:0000313" key="6">
    <source>
        <dbReference type="Proteomes" id="UP000254968"/>
    </source>
</evidence>
<sequence>MKLLAFDTSTSIASIALFNQGKITELSQVGQGQHAQFILSMIDQLLGQENLSIAELDGIVFGRGPGSFTGLRIACSLAKGLAYPHNLPVYPVSSLATLAYEITLNQNENDAPAILAMIDARMNQVYWAYYRDNSWLDVAEYVSDAADINIITDKPLRLAGIGYQAYYQDLPQSLKASVVKQQEVSLKASTMIRLVLAEQVAPITALEALPSYIRNQVTHVSK</sequence>
<dbReference type="NCBIfam" id="TIGR03725">
    <property type="entry name" value="T6A_YeaZ"/>
    <property type="match status" value="1"/>
</dbReference>
<dbReference type="EMBL" id="UGNV01000001">
    <property type="protein sequence ID" value="STX29412.1"/>
    <property type="molecule type" value="Genomic_DNA"/>
</dbReference>
<dbReference type="InterPro" id="IPR022496">
    <property type="entry name" value="T6A_TsaB"/>
</dbReference>
<dbReference type="PANTHER" id="PTHR11735">
    <property type="entry name" value="TRNA N6-ADENOSINE THREONYLCARBAMOYLTRANSFERASE"/>
    <property type="match status" value="1"/>
</dbReference>
<dbReference type="RefSeq" id="WP_115303085.1">
    <property type="nucleotide sequence ID" value="NZ_CAAAHO010000002.1"/>
</dbReference>